<proteinExistence type="predicted"/>
<evidence type="ECO:0000313" key="1">
    <source>
        <dbReference type="EMBL" id="GBP13196.1"/>
    </source>
</evidence>
<gene>
    <name evidence="1" type="ORF">EVAR_93149_1</name>
</gene>
<evidence type="ECO:0000313" key="2">
    <source>
        <dbReference type="Proteomes" id="UP000299102"/>
    </source>
</evidence>
<dbReference type="AlphaFoldDB" id="A0A4C1TG56"/>
<keyword evidence="2" id="KW-1185">Reference proteome</keyword>
<dbReference type="OrthoDB" id="10615149at2759"/>
<accession>A0A4C1TG56</accession>
<protein>
    <submittedName>
        <fullName evidence="1">Uncharacterized protein</fullName>
    </submittedName>
</protein>
<comment type="caution">
    <text evidence="1">The sequence shown here is derived from an EMBL/GenBank/DDBJ whole genome shotgun (WGS) entry which is preliminary data.</text>
</comment>
<organism evidence="1 2">
    <name type="scientific">Eumeta variegata</name>
    <name type="common">Bagworm moth</name>
    <name type="synonym">Eumeta japonica</name>
    <dbReference type="NCBI Taxonomy" id="151549"/>
    <lineage>
        <taxon>Eukaryota</taxon>
        <taxon>Metazoa</taxon>
        <taxon>Ecdysozoa</taxon>
        <taxon>Arthropoda</taxon>
        <taxon>Hexapoda</taxon>
        <taxon>Insecta</taxon>
        <taxon>Pterygota</taxon>
        <taxon>Neoptera</taxon>
        <taxon>Endopterygota</taxon>
        <taxon>Lepidoptera</taxon>
        <taxon>Glossata</taxon>
        <taxon>Ditrysia</taxon>
        <taxon>Tineoidea</taxon>
        <taxon>Psychidae</taxon>
        <taxon>Oiketicinae</taxon>
        <taxon>Eumeta</taxon>
    </lineage>
</organism>
<name>A0A4C1TG56_EUMVA</name>
<dbReference type="Proteomes" id="UP000299102">
    <property type="component" value="Unassembled WGS sequence"/>
</dbReference>
<sequence>MDVGKCKRNATNIDVTLQQRFGKSDATACLPHVRVELYLERSRQARTQDAVLKHSDRGLHPQHLTRKIRSDRSMLAVSLDSFDSEEAGTRPLASVYQARPIRGMFRDTDNLN</sequence>
<reference evidence="1 2" key="1">
    <citation type="journal article" date="2019" name="Commun. Biol.">
        <title>The bagworm genome reveals a unique fibroin gene that provides high tensile strength.</title>
        <authorList>
            <person name="Kono N."/>
            <person name="Nakamura H."/>
            <person name="Ohtoshi R."/>
            <person name="Tomita M."/>
            <person name="Numata K."/>
            <person name="Arakawa K."/>
        </authorList>
    </citation>
    <scope>NUCLEOTIDE SEQUENCE [LARGE SCALE GENOMIC DNA]</scope>
</reference>
<dbReference type="EMBL" id="BGZK01000055">
    <property type="protein sequence ID" value="GBP13196.1"/>
    <property type="molecule type" value="Genomic_DNA"/>
</dbReference>